<accession>A0A0R0AGM9</accession>
<feature type="compositionally biased region" description="Acidic residues" evidence="7">
    <location>
        <begin position="60"/>
        <end position="69"/>
    </location>
</feature>
<sequence length="84" mass="8681">MNKTSRCLISIPATLLLLALAACGNKGPLVMPQKPVPIEEQEVVPDDVDAAASDTPTDQAEPEPVDSGDDAGIKPAESADTPNE</sequence>
<evidence type="ECO:0000313" key="9">
    <source>
        <dbReference type="EMBL" id="KRG44267.1"/>
    </source>
</evidence>
<evidence type="ECO:0000313" key="10">
    <source>
        <dbReference type="Proteomes" id="UP000050836"/>
    </source>
</evidence>
<evidence type="ECO:0000256" key="2">
    <source>
        <dbReference type="ARBA" id="ARBA00022729"/>
    </source>
</evidence>
<feature type="region of interest" description="Disordered" evidence="7">
    <location>
        <begin position="28"/>
        <end position="84"/>
    </location>
</feature>
<comment type="caution">
    <text evidence="9">The sequence shown here is derived from an EMBL/GenBank/DDBJ whole genome shotgun (WGS) entry which is preliminary data.</text>
</comment>
<feature type="compositionally biased region" description="Acidic residues" evidence="7">
    <location>
        <begin position="39"/>
        <end position="49"/>
    </location>
</feature>
<keyword evidence="6" id="KW-0449">Lipoprotein</keyword>
<keyword evidence="2 8" id="KW-0732">Signal</keyword>
<feature type="chain" id="PRO_5006390746" description="Sugar transporter" evidence="8">
    <location>
        <begin position="22"/>
        <end position="84"/>
    </location>
</feature>
<name>A0A0R0AGM9_9GAMM</name>
<evidence type="ECO:0000256" key="1">
    <source>
        <dbReference type="ARBA" id="ARBA00004459"/>
    </source>
</evidence>
<dbReference type="GO" id="GO:0009279">
    <property type="term" value="C:cell outer membrane"/>
    <property type="evidence" value="ECO:0007669"/>
    <property type="project" value="UniProtKB-SubCell"/>
</dbReference>
<dbReference type="AlphaFoldDB" id="A0A0R0AGM9"/>
<dbReference type="RefSeq" id="WP_054658504.1">
    <property type="nucleotide sequence ID" value="NZ_BAZI01000081.1"/>
</dbReference>
<gene>
    <name evidence="9" type="ORF">ARC78_05620</name>
</gene>
<evidence type="ECO:0000256" key="3">
    <source>
        <dbReference type="ARBA" id="ARBA00023136"/>
    </source>
</evidence>
<dbReference type="InterPro" id="IPR032831">
    <property type="entry name" value="LptM_cons"/>
</dbReference>
<dbReference type="PROSITE" id="PS51257">
    <property type="entry name" value="PROKAR_LIPOPROTEIN"/>
    <property type="match status" value="1"/>
</dbReference>
<protein>
    <recommendedName>
        <fullName evidence="11">Sugar transporter</fullName>
    </recommendedName>
</protein>
<evidence type="ECO:0000256" key="6">
    <source>
        <dbReference type="ARBA" id="ARBA00023288"/>
    </source>
</evidence>
<evidence type="ECO:0000256" key="8">
    <source>
        <dbReference type="SAM" id="SignalP"/>
    </source>
</evidence>
<dbReference type="Proteomes" id="UP000050836">
    <property type="component" value="Unassembled WGS sequence"/>
</dbReference>
<evidence type="ECO:0000256" key="5">
    <source>
        <dbReference type="ARBA" id="ARBA00023237"/>
    </source>
</evidence>
<keyword evidence="3" id="KW-0472">Membrane</keyword>
<comment type="subcellular location">
    <subcellularLocation>
        <location evidence="1">Cell outer membrane</location>
        <topology evidence="1">Lipid-anchor</topology>
    </subcellularLocation>
</comment>
<keyword evidence="10" id="KW-1185">Reference proteome</keyword>
<proteinExistence type="predicted"/>
<keyword evidence="4" id="KW-0564">Palmitate</keyword>
<reference evidence="9 10" key="1">
    <citation type="submission" date="2015-10" db="EMBL/GenBank/DDBJ databases">
        <title>Genome sequencing and analysis of members of genus Stenotrophomonas.</title>
        <authorList>
            <person name="Patil P.P."/>
            <person name="Midha S."/>
            <person name="Patil P.B."/>
        </authorList>
    </citation>
    <scope>NUCLEOTIDE SEQUENCE [LARGE SCALE GENOMIC DNA]</scope>
    <source>
        <strain evidence="9 10">JCM 9942</strain>
    </source>
</reference>
<keyword evidence="5" id="KW-0998">Cell outer membrane</keyword>
<dbReference type="NCBIfam" id="NF047847">
    <property type="entry name" value="SS_mature_LptM"/>
    <property type="match status" value="1"/>
</dbReference>
<evidence type="ECO:0000256" key="7">
    <source>
        <dbReference type="SAM" id="MobiDB-lite"/>
    </source>
</evidence>
<organism evidence="9 10">
    <name type="scientific">Stenotrophomonas pictorum JCM 9942</name>
    <dbReference type="NCBI Taxonomy" id="1236960"/>
    <lineage>
        <taxon>Bacteria</taxon>
        <taxon>Pseudomonadati</taxon>
        <taxon>Pseudomonadota</taxon>
        <taxon>Gammaproteobacteria</taxon>
        <taxon>Lysobacterales</taxon>
        <taxon>Lysobacteraceae</taxon>
        <taxon>Stenotrophomonas</taxon>
    </lineage>
</organism>
<feature type="signal peptide" evidence="8">
    <location>
        <begin position="1"/>
        <end position="21"/>
    </location>
</feature>
<evidence type="ECO:0000256" key="4">
    <source>
        <dbReference type="ARBA" id="ARBA00023139"/>
    </source>
</evidence>
<evidence type="ECO:0008006" key="11">
    <source>
        <dbReference type="Google" id="ProtNLM"/>
    </source>
</evidence>
<dbReference type="Pfam" id="PF13627">
    <property type="entry name" value="LptM_cons"/>
    <property type="match status" value="1"/>
</dbReference>
<dbReference type="EMBL" id="LLXS01000008">
    <property type="protein sequence ID" value="KRG44267.1"/>
    <property type="molecule type" value="Genomic_DNA"/>
</dbReference>